<protein>
    <submittedName>
        <fullName evidence="1">Uncharacterized protein</fullName>
    </submittedName>
</protein>
<gene>
    <name evidence="1" type="ORF">BpHYR1_035998</name>
</gene>
<reference evidence="1 2" key="1">
    <citation type="journal article" date="2018" name="Sci. Rep.">
        <title>Genomic signatures of local adaptation to the degree of environmental predictability in rotifers.</title>
        <authorList>
            <person name="Franch-Gras L."/>
            <person name="Hahn C."/>
            <person name="Garcia-Roger E.M."/>
            <person name="Carmona M.J."/>
            <person name="Serra M."/>
            <person name="Gomez A."/>
        </authorList>
    </citation>
    <scope>NUCLEOTIDE SEQUENCE [LARGE SCALE GENOMIC DNA]</scope>
    <source>
        <strain evidence="1">HYR1</strain>
    </source>
</reference>
<evidence type="ECO:0000313" key="1">
    <source>
        <dbReference type="EMBL" id="RNA21938.1"/>
    </source>
</evidence>
<sequence length="59" mass="6980">QQRIESSVTQIGTRCYKKTKPYLNWIKVFKFTFEAKNFSDVDNFLEKYGLYAFEGSVSK</sequence>
<organism evidence="1 2">
    <name type="scientific">Brachionus plicatilis</name>
    <name type="common">Marine rotifer</name>
    <name type="synonym">Brachionus muelleri</name>
    <dbReference type="NCBI Taxonomy" id="10195"/>
    <lineage>
        <taxon>Eukaryota</taxon>
        <taxon>Metazoa</taxon>
        <taxon>Spiralia</taxon>
        <taxon>Gnathifera</taxon>
        <taxon>Rotifera</taxon>
        <taxon>Eurotatoria</taxon>
        <taxon>Monogononta</taxon>
        <taxon>Pseudotrocha</taxon>
        <taxon>Ploima</taxon>
        <taxon>Brachionidae</taxon>
        <taxon>Brachionus</taxon>
    </lineage>
</organism>
<keyword evidence="2" id="KW-1185">Reference proteome</keyword>
<evidence type="ECO:0000313" key="2">
    <source>
        <dbReference type="Proteomes" id="UP000276133"/>
    </source>
</evidence>
<dbReference type="Proteomes" id="UP000276133">
    <property type="component" value="Unassembled WGS sequence"/>
</dbReference>
<name>A0A3M7RFB1_BRAPC</name>
<proteinExistence type="predicted"/>
<accession>A0A3M7RFB1</accession>
<comment type="caution">
    <text evidence="1">The sequence shown here is derived from an EMBL/GenBank/DDBJ whole genome shotgun (WGS) entry which is preliminary data.</text>
</comment>
<feature type="non-terminal residue" evidence="1">
    <location>
        <position position="1"/>
    </location>
</feature>
<dbReference type="AlphaFoldDB" id="A0A3M7RFB1"/>
<dbReference type="EMBL" id="REGN01003558">
    <property type="protein sequence ID" value="RNA21938.1"/>
    <property type="molecule type" value="Genomic_DNA"/>
</dbReference>